<organism evidence="1 2">
    <name type="scientific">Haemaphysalis longicornis</name>
    <name type="common">Bush tick</name>
    <dbReference type="NCBI Taxonomy" id="44386"/>
    <lineage>
        <taxon>Eukaryota</taxon>
        <taxon>Metazoa</taxon>
        <taxon>Ecdysozoa</taxon>
        <taxon>Arthropoda</taxon>
        <taxon>Chelicerata</taxon>
        <taxon>Arachnida</taxon>
        <taxon>Acari</taxon>
        <taxon>Parasitiformes</taxon>
        <taxon>Ixodida</taxon>
        <taxon>Ixodoidea</taxon>
        <taxon>Ixodidae</taxon>
        <taxon>Haemaphysalinae</taxon>
        <taxon>Haemaphysalis</taxon>
    </lineage>
</organism>
<keyword evidence="2" id="KW-1185">Reference proteome</keyword>
<reference evidence="1 2" key="1">
    <citation type="journal article" date="2020" name="Cell">
        <title>Large-Scale Comparative Analyses of Tick Genomes Elucidate Their Genetic Diversity and Vector Capacities.</title>
        <authorList>
            <consortium name="Tick Genome and Microbiome Consortium (TIGMIC)"/>
            <person name="Jia N."/>
            <person name="Wang J."/>
            <person name="Shi W."/>
            <person name="Du L."/>
            <person name="Sun Y."/>
            <person name="Zhan W."/>
            <person name="Jiang J.F."/>
            <person name="Wang Q."/>
            <person name="Zhang B."/>
            <person name="Ji P."/>
            <person name="Bell-Sakyi L."/>
            <person name="Cui X.M."/>
            <person name="Yuan T.T."/>
            <person name="Jiang B.G."/>
            <person name="Yang W.F."/>
            <person name="Lam T.T."/>
            <person name="Chang Q.C."/>
            <person name="Ding S.J."/>
            <person name="Wang X.J."/>
            <person name="Zhu J.G."/>
            <person name="Ruan X.D."/>
            <person name="Zhao L."/>
            <person name="Wei J.T."/>
            <person name="Ye R.Z."/>
            <person name="Que T.C."/>
            <person name="Du C.H."/>
            <person name="Zhou Y.H."/>
            <person name="Cheng J.X."/>
            <person name="Dai P.F."/>
            <person name="Guo W.B."/>
            <person name="Han X.H."/>
            <person name="Huang E.J."/>
            <person name="Li L.F."/>
            <person name="Wei W."/>
            <person name="Gao Y.C."/>
            <person name="Liu J.Z."/>
            <person name="Shao H.Z."/>
            <person name="Wang X."/>
            <person name="Wang C.C."/>
            <person name="Yang T.C."/>
            <person name="Huo Q.B."/>
            <person name="Li W."/>
            <person name="Chen H.Y."/>
            <person name="Chen S.E."/>
            <person name="Zhou L.G."/>
            <person name="Ni X.B."/>
            <person name="Tian J.H."/>
            <person name="Sheng Y."/>
            <person name="Liu T."/>
            <person name="Pan Y.S."/>
            <person name="Xia L.Y."/>
            <person name="Li J."/>
            <person name="Zhao F."/>
            <person name="Cao W.C."/>
        </authorList>
    </citation>
    <scope>NUCLEOTIDE SEQUENCE [LARGE SCALE GENOMIC DNA]</scope>
    <source>
        <strain evidence="1">HaeL-2018</strain>
    </source>
</reference>
<dbReference type="Gene3D" id="2.40.37.10">
    <property type="entry name" value="Lyase, Ornithine Decarboxylase, Chain A, domain 1"/>
    <property type="match status" value="1"/>
</dbReference>
<protein>
    <recommendedName>
        <fullName evidence="3">Ornithine decarboxylase</fullName>
    </recommendedName>
</protein>
<accession>A0A9J6FF34</accession>
<proteinExistence type="predicted"/>
<dbReference type="OrthoDB" id="5034579at2759"/>
<comment type="caution">
    <text evidence="1">The sequence shown here is derived from an EMBL/GenBank/DDBJ whole genome shotgun (WGS) entry which is preliminary data.</text>
</comment>
<evidence type="ECO:0008006" key="3">
    <source>
        <dbReference type="Google" id="ProtNLM"/>
    </source>
</evidence>
<gene>
    <name evidence="1" type="ORF">HPB48_001434</name>
</gene>
<evidence type="ECO:0000313" key="1">
    <source>
        <dbReference type="EMBL" id="KAH9361557.1"/>
    </source>
</evidence>
<sequence>MWGATCHPWDVVVARSPFFAVSEGEWLTLDNMGSYSLVVASGFNGLGFPRVHYIASAPGAPIVQLILEAMRVRSGYGHLERARQTAPSITPSTSHFSRRESFTAFLLHHICSSASTNISRLLLL</sequence>
<dbReference type="AlphaFoldDB" id="A0A9J6FF34"/>
<evidence type="ECO:0000313" key="2">
    <source>
        <dbReference type="Proteomes" id="UP000821853"/>
    </source>
</evidence>
<dbReference type="InterPro" id="IPR009006">
    <property type="entry name" value="Ala_racemase/Decarboxylase_C"/>
</dbReference>
<name>A0A9J6FF34_HAELO</name>
<dbReference type="EMBL" id="JABSTR010000001">
    <property type="protein sequence ID" value="KAH9361557.1"/>
    <property type="molecule type" value="Genomic_DNA"/>
</dbReference>
<dbReference type="VEuPathDB" id="VectorBase:HLOH_047719"/>
<dbReference type="Proteomes" id="UP000821853">
    <property type="component" value="Chromosome 1"/>
</dbReference>
<dbReference type="SUPFAM" id="SSF50621">
    <property type="entry name" value="Alanine racemase C-terminal domain-like"/>
    <property type="match status" value="1"/>
</dbReference>
<dbReference type="GO" id="GO:0003824">
    <property type="term" value="F:catalytic activity"/>
    <property type="evidence" value="ECO:0007669"/>
    <property type="project" value="InterPro"/>
</dbReference>